<comment type="catalytic activity">
    <reaction evidence="1">
        <text>ATP + protein L-histidine = ADP + protein N-phospho-L-histidine.</text>
        <dbReference type="EC" id="2.7.13.3"/>
    </reaction>
</comment>
<dbReference type="Proteomes" id="UP000095651">
    <property type="component" value="Unassembled WGS sequence"/>
</dbReference>
<evidence type="ECO:0000259" key="8">
    <source>
        <dbReference type="PROSITE" id="PS50109"/>
    </source>
</evidence>
<dbReference type="SMART" id="SM00388">
    <property type="entry name" value="HisKA"/>
    <property type="match status" value="1"/>
</dbReference>
<dbReference type="InterPro" id="IPR036097">
    <property type="entry name" value="HisK_dim/P_sf"/>
</dbReference>
<evidence type="ECO:0000256" key="7">
    <source>
        <dbReference type="SAM" id="Phobius"/>
    </source>
</evidence>
<evidence type="ECO:0000256" key="2">
    <source>
        <dbReference type="ARBA" id="ARBA00012438"/>
    </source>
</evidence>
<evidence type="ECO:0000256" key="3">
    <source>
        <dbReference type="ARBA" id="ARBA00022553"/>
    </source>
</evidence>
<dbReference type="CDD" id="cd00082">
    <property type="entry name" value="HisKA"/>
    <property type="match status" value="1"/>
</dbReference>
<dbReference type="Pfam" id="PF02518">
    <property type="entry name" value="HATPase_c"/>
    <property type="match status" value="1"/>
</dbReference>
<dbReference type="PROSITE" id="PS50109">
    <property type="entry name" value="HIS_KIN"/>
    <property type="match status" value="1"/>
</dbReference>
<dbReference type="InterPro" id="IPR050736">
    <property type="entry name" value="Sensor_HK_Regulatory"/>
</dbReference>
<keyword evidence="7" id="KW-0812">Transmembrane</keyword>
<dbReference type="AlphaFoldDB" id="A0A174BNX3"/>
<dbReference type="SMART" id="SM00387">
    <property type="entry name" value="HATPase_c"/>
    <property type="match status" value="1"/>
</dbReference>
<keyword evidence="5 9" id="KW-0418">Kinase</keyword>
<feature type="domain" description="Histidine kinase" evidence="8">
    <location>
        <begin position="254"/>
        <end position="470"/>
    </location>
</feature>
<dbReference type="Pfam" id="PF00512">
    <property type="entry name" value="HisKA"/>
    <property type="match status" value="1"/>
</dbReference>
<feature type="transmembrane region" description="Helical" evidence="7">
    <location>
        <begin position="12"/>
        <end position="37"/>
    </location>
</feature>
<evidence type="ECO:0000313" key="10">
    <source>
        <dbReference type="Proteomes" id="UP000095651"/>
    </source>
</evidence>
<dbReference type="PRINTS" id="PR00344">
    <property type="entry name" value="BCTRLSENSOR"/>
</dbReference>
<evidence type="ECO:0000256" key="1">
    <source>
        <dbReference type="ARBA" id="ARBA00000085"/>
    </source>
</evidence>
<dbReference type="InterPro" id="IPR004358">
    <property type="entry name" value="Sig_transdc_His_kin-like_C"/>
</dbReference>
<sequence>MKRSGYRTIFHIYLIFFLSLLGAVLLAGCLIFMTISIRTPDGTIARSDWPKTFTEDFKDQIIFIEAAPQIKQSGIALLRDNEVGIQILDPFGCEVFSYQEPDQANTIYSSAELLQLVQAGKLENSETTTFAGIASNAGTDYIYILYFPVDVSKVTMYVNGERFAGGKTIILPILSAMLLLVLISGVLYGVFTTKAMKRLTTSIQEISARSYLPVQDHGVFHDLYDSLNTLDSEIRASDQLRAQTDKMREEWIANITHDLKTPLSPIKGYAEILQETVGKSQEQSRRYAGIMLKNISYMETLIDDLKLTYQLENGMRPVNREEKNIVRFLKELAIDILNTPEYENRTIHFESPEAIVLFSFDQILLTRAFRNLIINAFVHGEEHTEVTLRLLVSDSTLEIYVADNGKGMKSETNEHLFDRYYRGTNTEQKPEGSGLGLAIAKGIIEIHSGTISVSSIPTVGTTFQIEFSLR</sequence>
<organism evidence="9 10">
    <name type="scientific">Hungatella hathewayi</name>
    <dbReference type="NCBI Taxonomy" id="154046"/>
    <lineage>
        <taxon>Bacteria</taxon>
        <taxon>Bacillati</taxon>
        <taxon>Bacillota</taxon>
        <taxon>Clostridia</taxon>
        <taxon>Lachnospirales</taxon>
        <taxon>Lachnospiraceae</taxon>
        <taxon>Hungatella</taxon>
    </lineage>
</organism>
<dbReference type="EMBL" id="CYZE01000003">
    <property type="protein sequence ID" value="CUO02327.1"/>
    <property type="molecule type" value="Genomic_DNA"/>
</dbReference>
<evidence type="ECO:0000256" key="5">
    <source>
        <dbReference type="ARBA" id="ARBA00022777"/>
    </source>
</evidence>
<keyword evidence="6" id="KW-0902">Two-component regulatory system</keyword>
<proteinExistence type="predicted"/>
<evidence type="ECO:0000256" key="6">
    <source>
        <dbReference type="ARBA" id="ARBA00023012"/>
    </source>
</evidence>
<dbReference type="PROSITE" id="PS51257">
    <property type="entry name" value="PROKAR_LIPOPROTEIN"/>
    <property type="match status" value="1"/>
</dbReference>
<dbReference type="Gene3D" id="3.30.565.10">
    <property type="entry name" value="Histidine kinase-like ATPase, C-terminal domain"/>
    <property type="match status" value="1"/>
</dbReference>
<dbReference type="Gene3D" id="1.10.287.130">
    <property type="match status" value="1"/>
</dbReference>
<dbReference type="InterPro" id="IPR005467">
    <property type="entry name" value="His_kinase_dom"/>
</dbReference>
<feature type="transmembrane region" description="Helical" evidence="7">
    <location>
        <begin position="169"/>
        <end position="191"/>
    </location>
</feature>
<dbReference type="PANTHER" id="PTHR43711:SF31">
    <property type="entry name" value="HISTIDINE KINASE"/>
    <property type="match status" value="1"/>
</dbReference>
<reference evidence="9 10" key="1">
    <citation type="submission" date="2015-09" db="EMBL/GenBank/DDBJ databases">
        <authorList>
            <consortium name="Pathogen Informatics"/>
        </authorList>
    </citation>
    <scope>NUCLEOTIDE SEQUENCE [LARGE SCALE GENOMIC DNA]</scope>
    <source>
        <strain evidence="9 10">2789STDY5608850</strain>
    </source>
</reference>
<keyword evidence="7" id="KW-1133">Transmembrane helix</keyword>
<keyword evidence="4 9" id="KW-0808">Transferase</keyword>
<gene>
    <name evidence="9" type="primary">tcrY</name>
    <name evidence="9" type="ORF">ERS852407_01665</name>
</gene>
<protein>
    <recommendedName>
        <fullName evidence="2">histidine kinase</fullName>
        <ecNumber evidence="2">2.7.13.3</ecNumber>
    </recommendedName>
</protein>
<name>A0A174BNX3_9FIRM</name>
<keyword evidence="7" id="KW-0472">Membrane</keyword>
<evidence type="ECO:0000313" key="9">
    <source>
        <dbReference type="EMBL" id="CUO02327.1"/>
    </source>
</evidence>
<dbReference type="InterPro" id="IPR003661">
    <property type="entry name" value="HisK_dim/P_dom"/>
</dbReference>
<dbReference type="InterPro" id="IPR036890">
    <property type="entry name" value="HATPase_C_sf"/>
</dbReference>
<dbReference type="EC" id="2.7.13.3" evidence="2"/>
<accession>A0A174BNX3</accession>
<dbReference type="SUPFAM" id="SSF47384">
    <property type="entry name" value="Homodimeric domain of signal transducing histidine kinase"/>
    <property type="match status" value="1"/>
</dbReference>
<evidence type="ECO:0000256" key="4">
    <source>
        <dbReference type="ARBA" id="ARBA00022679"/>
    </source>
</evidence>
<dbReference type="CDD" id="cd00075">
    <property type="entry name" value="HATPase"/>
    <property type="match status" value="1"/>
</dbReference>
<dbReference type="PANTHER" id="PTHR43711">
    <property type="entry name" value="TWO-COMPONENT HISTIDINE KINASE"/>
    <property type="match status" value="1"/>
</dbReference>
<dbReference type="SUPFAM" id="SSF55874">
    <property type="entry name" value="ATPase domain of HSP90 chaperone/DNA topoisomerase II/histidine kinase"/>
    <property type="match status" value="1"/>
</dbReference>
<dbReference type="GO" id="GO:0000155">
    <property type="term" value="F:phosphorelay sensor kinase activity"/>
    <property type="evidence" value="ECO:0007669"/>
    <property type="project" value="InterPro"/>
</dbReference>
<dbReference type="InterPro" id="IPR003594">
    <property type="entry name" value="HATPase_dom"/>
</dbReference>
<dbReference type="RefSeq" id="WP_055654136.1">
    <property type="nucleotide sequence ID" value="NZ_CABIXC010000003.1"/>
</dbReference>
<keyword evidence="3" id="KW-0597">Phosphoprotein</keyword>